<dbReference type="PANTHER" id="PTHR30231:SF41">
    <property type="entry name" value="DNA POLYMERASE III SUBUNIT EPSILON"/>
    <property type="match status" value="1"/>
</dbReference>
<dbReference type="InterPro" id="IPR006054">
    <property type="entry name" value="DnaQ"/>
</dbReference>
<comment type="caution">
    <text evidence="15">The sequence shown here is derived from an EMBL/GenBank/DDBJ whole genome shotgun (WGS) entry which is preliminary data.</text>
</comment>
<evidence type="ECO:0000256" key="6">
    <source>
        <dbReference type="ARBA" id="ARBA00022705"/>
    </source>
</evidence>
<evidence type="ECO:0000256" key="12">
    <source>
        <dbReference type="ARBA" id="ARBA00022932"/>
    </source>
</evidence>
<dbReference type="GO" id="GO:0003887">
    <property type="term" value="F:DNA-directed DNA polymerase activity"/>
    <property type="evidence" value="ECO:0007669"/>
    <property type="project" value="UniProtKB-KW"/>
</dbReference>
<evidence type="ECO:0000256" key="2">
    <source>
        <dbReference type="ARBA" id="ARBA00001946"/>
    </source>
</evidence>
<accession>A0A0F9P9T1</accession>
<evidence type="ECO:0000259" key="14">
    <source>
        <dbReference type="SMART" id="SM00479"/>
    </source>
</evidence>
<keyword evidence="9" id="KW-0378">Hydrolase</keyword>
<keyword evidence="6" id="KW-0235">DNA replication</keyword>
<evidence type="ECO:0000256" key="1">
    <source>
        <dbReference type="ARBA" id="ARBA00001936"/>
    </source>
</evidence>
<protein>
    <recommendedName>
        <fullName evidence="3">DNA polymerase III subunit epsilon</fullName>
    </recommendedName>
</protein>
<keyword evidence="11" id="KW-0460">Magnesium</keyword>
<feature type="domain" description="Exonuclease" evidence="14">
    <location>
        <begin position="21"/>
        <end position="194"/>
    </location>
</feature>
<evidence type="ECO:0000256" key="4">
    <source>
        <dbReference type="ARBA" id="ARBA00022679"/>
    </source>
</evidence>
<evidence type="ECO:0000256" key="13">
    <source>
        <dbReference type="ARBA" id="ARBA00023211"/>
    </source>
</evidence>
<dbReference type="CDD" id="cd06131">
    <property type="entry name" value="DNA_pol_III_epsilon_Ecoli_like"/>
    <property type="match status" value="1"/>
</dbReference>
<dbReference type="SMART" id="SM00479">
    <property type="entry name" value="EXOIII"/>
    <property type="match status" value="1"/>
</dbReference>
<evidence type="ECO:0000256" key="11">
    <source>
        <dbReference type="ARBA" id="ARBA00022842"/>
    </source>
</evidence>
<evidence type="ECO:0000256" key="10">
    <source>
        <dbReference type="ARBA" id="ARBA00022839"/>
    </source>
</evidence>
<dbReference type="GO" id="GO:0003677">
    <property type="term" value="F:DNA binding"/>
    <property type="evidence" value="ECO:0007669"/>
    <property type="project" value="InterPro"/>
</dbReference>
<evidence type="ECO:0000256" key="9">
    <source>
        <dbReference type="ARBA" id="ARBA00022801"/>
    </source>
</evidence>
<dbReference type="FunFam" id="3.30.420.10:FF:000012">
    <property type="entry name" value="DNA polymerase III subunit epsilon"/>
    <property type="match status" value="1"/>
</dbReference>
<keyword evidence="13" id="KW-0464">Manganese</keyword>
<dbReference type="GO" id="GO:0008408">
    <property type="term" value="F:3'-5' exonuclease activity"/>
    <property type="evidence" value="ECO:0007669"/>
    <property type="project" value="TreeGrafter"/>
</dbReference>
<dbReference type="InterPro" id="IPR006309">
    <property type="entry name" value="DnaQ_proteo"/>
</dbReference>
<dbReference type="SUPFAM" id="SSF53098">
    <property type="entry name" value="Ribonuclease H-like"/>
    <property type="match status" value="1"/>
</dbReference>
<dbReference type="EMBL" id="LAZR01003166">
    <property type="protein sequence ID" value="KKN21227.1"/>
    <property type="molecule type" value="Genomic_DNA"/>
</dbReference>
<keyword evidence="10" id="KW-0269">Exonuclease</keyword>
<keyword evidence="12" id="KW-0239">DNA-directed DNA polymerase</keyword>
<sequence>MYNKVIIERYQNQAKFDMARRQIVLDTETTGIDPKQGHRIIEIGCVELVNRRLTGNNFHVYINPQRPSEEEAIDVHGITNEFLRDKPLFHQIAQEFFDYIEGAELVIHNAPFDIGHMDNEFALLNQGYPKTDTFCQVLDTLKMARDLHPGQKNNLDALCRRYDVDNGKRTLHGALLDSEILADVYLAMTGGQTKLNLNQNKDDGSEQQKGGIKRLNSDRAPLVVLRASDAEQSAHEARLDLVNKEGGQCIWRAE</sequence>
<dbReference type="PANTHER" id="PTHR30231">
    <property type="entry name" value="DNA POLYMERASE III SUBUNIT EPSILON"/>
    <property type="match status" value="1"/>
</dbReference>
<evidence type="ECO:0000256" key="7">
    <source>
        <dbReference type="ARBA" id="ARBA00022722"/>
    </source>
</evidence>
<comment type="cofactor">
    <cofactor evidence="2">
        <name>Mg(2+)</name>
        <dbReference type="ChEBI" id="CHEBI:18420"/>
    </cofactor>
</comment>
<dbReference type="GO" id="GO:0005829">
    <property type="term" value="C:cytosol"/>
    <property type="evidence" value="ECO:0007669"/>
    <property type="project" value="TreeGrafter"/>
</dbReference>
<dbReference type="InterPro" id="IPR036397">
    <property type="entry name" value="RNaseH_sf"/>
</dbReference>
<keyword evidence="4" id="KW-0808">Transferase</keyword>
<organism evidence="15">
    <name type="scientific">marine sediment metagenome</name>
    <dbReference type="NCBI Taxonomy" id="412755"/>
    <lineage>
        <taxon>unclassified sequences</taxon>
        <taxon>metagenomes</taxon>
        <taxon>ecological metagenomes</taxon>
    </lineage>
</organism>
<evidence type="ECO:0000256" key="3">
    <source>
        <dbReference type="ARBA" id="ARBA00020352"/>
    </source>
</evidence>
<evidence type="ECO:0000256" key="5">
    <source>
        <dbReference type="ARBA" id="ARBA00022695"/>
    </source>
</evidence>
<evidence type="ECO:0000313" key="15">
    <source>
        <dbReference type="EMBL" id="KKN21227.1"/>
    </source>
</evidence>
<gene>
    <name evidence="15" type="ORF">LCGC14_0927510</name>
</gene>
<dbReference type="InterPro" id="IPR013520">
    <property type="entry name" value="Ribonucl_H"/>
</dbReference>
<dbReference type="NCBIfam" id="TIGR01406">
    <property type="entry name" value="dnaQ_proteo"/>
    <property type="match status" value="1"/>
</dbReference>
<dbReference type="GO" id="GO:0046872">
    <property type="term" value="F:metal ion binding"/>
    <property type="evidence" value="ECO:0007669"/>
    <property type="project" value="UniProtKB-KW"/>
</dbReference>
<dbReference type="AlphaFoldDB" id="A0A0F9P9T1"/>
<keyword evidence="8" id="KW-0479">Metal-binding</keyword>
<dbReference type="NCBIfam" id="NF004316">
    <property type="entry name" value="PRK05711.1"/>
    <property type="match status" value="1"/>
</dbReference>
<dbReference type="GO" id="GO:0045004">
    <property type="term" value="P:DNA replication proofreading"/>
    <property type="evidence" value="ECO:0007669"/>
    <property type="project" value="TreeGrafter"/>
</dbReference>
<dbReference type="Gene3D" id="3.30.420.10">
    <property type="entry name" value="Ribonuclease H-like superfamily/Ribonuclease H"/>
    <property type="match status" value="1"/>
</dbReference>
<name>A0A0F9P9T1_9ZZZZ</name>
<evidence type="ECO:0000256" key="8">
    <source>
        <dbReference type="ARBA" id="ARBA00022723"/>
    </source>
</evidence>
<dbReference type="InterPro" id="IPR012337">
    <property type="entry name" value="RNaseH-like_sf"/>
</dbReference>
<proteinExistence type="predicted"/>
<dbReference type="Pfam" id="PF00929">
    <property type="entry name" value="RNase_T"/>
    <property type="match status" value="1"/>
</dbReference>
<comment type="cofactor">
    <cofactor evidence="1">
        <name>Mn(2+)</name>
        <dbReference type="ChEBI" id="CHEBI:29035"/>
    </cofactor>
</comment>
<dbReference type="NCBIfam" id="TIGR00573">
    <property type="entry name" value="dnaq"/>
    <property type="match status" value="1"/>
</dbReference>
<keyword evidence="5" id="KW-0548">Nucleotidyltransferase</keyword>
<keyword evidence="7" id="KW-0540">Nuclease</keyword>
<reference evidence="15" key="1">
    <citation type="journal article" date="2015" name="Nature">
        <title>Complex archaea that bridge the gap between prokaryotes and eukaryotes.</title>
        <authorList>
            <person name="Spang A."/>
            <person name="Saw J.H."/>
            <person name="Jorgensen S.L."/>
            <person name="Zaremba-Niedzwiedzka K."/>
            <person name="Martijn J."/>
            <person name="Lind A.E."/>
            <person name="van Eijk R."/>
            <person name="Schleper C."/>
            <person name="Guy L."/>
            <person name="Ettema T.J."/>
        </authorList>
    </citation>
    <scope>NUCLEOTIDE SEQUENCE</scope>
</reference>